<feature type="region of interest" description="Disordered" evidence="1">
    <location>
        <begin position="37"/>
        <end position="68"/>
    </location>
</feature>
<proteinExistence type="predicted"/>
<sequence>MSADSRATPPERLARFSPISAIPLLLWDNRNSRFGGLAMRSKPSQSAAGSTERGSMKSPRKHSSDLLSGLFQSAKRSGNCQRSKRTQYPSDWSILLALIGCNLTQSSVLFDVQI</sequence>
<accession>A0ABN7BIC3</accession>
<gene>
    <name evidence="2" type="ORF">NTJ_15816</name>
</gene>
<evidence type="ECO:0000313" key="2">
    <source>
        <dbReference type="EMBL" id="BET02998.1"/>
    </source>
</evidence>
<reference evidence="2 3" key="1">
    <citation type="submission" date="2023-09" db="EMBL/GenBank/DDBJ databases">
        <title>Nesidiocoris tenuis whole genome shotgun sequence.</title>
        <authorList>
            <person name="Shibata T."/>
            <person name="Shimoda M."/>
            <person name="Kobayashi T."/>
            <person name="Uehara T."/>
        </authorList>
    </citation>
    <scope>NUCLEOTIDE SEQUENCE [LARGE SCALE GENOMIC DNA]</scope>
    <source>
        <strain evidence="2 3">Japan</strain>
    </source>
</reference>
<evidence type="ECO:0000313" key="3">
    <source>
        <dbReference type="Proteomes" id="UP001307889"/>
    </source>
</evidence>
<evidence type="ECO:0000256" key="1">
    <source>
        <dbReference type="SAM" id="MobiDB-lite"/>
    </source>
</evidence>
<dbReference type="EMBL" id="AP028923">
    <property type="protein sequence ID" value="BET02998.1"/>
    <property type="molecule type" value="Genomic_DNA"/>
</dbReference>
<feature type="compositionally biased region" description="Polar residues" evidence="1">
    <location>
        <begin position="42"/>
        <end position="53"/>
    </location>
</feature>
<protein>
    <submittedName>
        <fullName evidence="2">Uncharacterized protein</fullName>
    </submittedName>
</protein>
<organism evidence="2 3">
    <name type="scientific">Nesidiocoris tenuis</name>
    <dbReference type="NCBI Taxonomy" id="355587"/>
    <lineage>
        <taxon>Eukaryota</taxon>
        <taxon>Metazoa</taxon>
        <taxon>Ecdysozoa</taxon>
        <taxon>Arthropoda</taxon>
        <taxon>Hexapoda</taxon>
        <taxon>Insecta</taxon>
        <taxon>Pterygota</taxon>
        <taxon>Neoptera</taxon>
        <taxon>Paraneoptera</taxon>
        <taxon>Hemiptera</taxon>
        <taxon>Heteroptera</taxon>
        <taxon>Panheteroptera</taxon>
        <taxon>Cimicomorpha</taxon>
        <taxon>Miridae</taxon>
        <taxon>Dicyphina</taxon>
        <taxon>Nesidiocoris</taxon>
    </lineage>
</organism>
<keyword evidence="3" id="KW-1185">Reference proteome</keyword>
<dbReference type="Proteomes" id="UP001307889">
    <property type="component" value="Chromosome 15"/>
</dbReference>
<name>A0ABN7BIC3_9HEMI</name>